<evidence type="ECO:0000313" key="11">
    <source>
        <dbReference type="Proteomes" id="UP000189004"/>
    </source>
</evidence>
<feature type="region of interest" description="Disordered" evidence="7">
    <location>
        <begin position="335"/>
        <end position="376"/>
    </location>
</feature>
<dbReference type="PANTHER" id="PTHR43811:SF19">
    <property type="entry name" value="39 KDA FK506-BINDING NUCLEAR PROTEIN"/>
    <property type="match status" value="1"/>
</dbReference>
<keyword evidence="5 6" id="KW-0413">Isomerase</keyword>
<comment type="catalytic activity">
    <reaction evidence="1 6">
        <text>[protein]-peptidylproline (omega=180) = [protein]-peptidylproline (omega=0)</text>
        <dbReference type="Rhea" id="RHEA:16237"/>
        <dbReference type="Rhea" id="RHEA-COMP:10747"/>
        <dbReference type="Rhea" id="RHEA-COMP:10748"/>
        <dbReference type="ChEBI" id="CHEBI:83833"/>
        <dbReference type="ChEBI" id="CHEBI:83834"/>
        <dbReference type="EC" id="5.2.1.8"/>
    </reaction>
</comment>
<gene>
    <name evidence="9" type="ORF">HNR06_004299</name>
    <name evidence="10" type="ORF">NOSIN_06380</name>
</gene>
<dbReference type="PROSITE" id="PS51257">
    <property type="entry name" value="PROKAR_LIPOPROTEIN"/>
    <property type="match status" value="1"/>
</dbReference>
<evidence type="ECO:0000256" key="4">
    <source>
        <dbReference type="ARBA" id="ARBA00023110"/>
    </source>
</evidence>
<keyword evidence="11" id="KW-1185">Reference proteome</keyword>
<dbReference type="EMBL" id="MCOK01000001">
    <property type="protein sequence ID" value="OOC53477.1"/>
    <property type="molecule type" value="Genomic_DNA"/>
</dbReference>
<dbReference type="Proteomes" id="UP000584931">
    <property type="component" value="Unassembled WGS sequence"/>
</dbReference>
<dbReference type="EC" id="5.2.1.8" evidence="3 6"/>
<organism evidence="10 11">
    <name type="scientific">Nocardiopsis sinuspersici</name>
    <dbReference type="NCBI Taxonomy" id="501010"/>
    <lineage>
        <taxon>Bacteria</taxon>
        <taxon>Bacillati</taxon>
        <taxon>Actinomycetota</taxon>
        <taxon>Actinomycetes</taxon>
        <taxon>Streptosporangiales</taxon>
        <taxon>Nocardiopsidaceae</taxon>
        <taxon>Nocardiopsis</taxon>
    </lineage>
</organism>
<sequence length="376" mass="39619">MHRRAAALAVPLTAITLAVSSCGNIPEEWRTPAFLRMGEEQLDSRIPTVTGPVGEEPEITFPDVKPPDEELSGIVSEGSGEDELVRADDLLIANVVQYQWTGPGEGEPVEGQSSYETGAPDLIRMEQMPEQISDVLVNQPVGSRAVYVFPPLTEEERNQAEQSGQPAPEGASVLVIDLMNRYNKGSVVPGEQTTDGGDGLPTVTQEGHSAPNIEVPDTDPPEELEVVPLIEGSGDKVEKGQQVIVQYTGVRWEADENGDHKAFDSTWSRGGEPFDTTIGAGAVIEGWDKGIVGQPVGSRLLLVVPGSMAYGENEEEAMGAPAGTLVFVIDVLGAYDNPPPAEPEEGAEGAEGEGAEGGGSAEEQADAPEEGGGNEE</sequence>
<feature type="compositionally biased region" description="Acidic residues" evidence="7">
    <location>
        <begin position="342"/>
        <end position="354"/>
    </location>
</feature>
<reference evidence="9 12" key="3">
    <citation type="submission" date="2020-07" db="EMBL/GenBank/DDBJ databases">
        <title>Sequencing the genomes of 1000 actinobacteria strains.</title>
        <authorList>
            <person name="Klenk H.-P."/>
        </authorList>
    </citation>
    <scope>NUCLEOTIDE SEQUENCE [LARGE SCALE GENOMIC DNA]</scope>
    <source>
        <strain evidence="9 12">DSM 45278</strain>
    </source>
</reference>
<dbReference type="RefSeq" id="WP_077689857.1">
    <property type="nucleotide sequence ID" value="NZ_JACCHL010000001.1"/>
</dbReference>
<accession>A0A1V3BY46</accession>
<feature type="domain" description="PPIase FKBP-type" evidence="8">
    <location>
        <begin position="240"/>
        <end position="335"/>
    </location>
</feature>
<evidence type="ECO:0000259" key="8">
    <source>
        <dbReference type="PROSITE" id="PS50059"/>
    </source>
</evidence>
<name>A0A1V3BY46_9ACTN</name>
<evidence type="ECO:0000313" key="10">
    <source>
        <dbReference type="EMBL" id="OOC53477.1"/>
    </source>
</evidence>
<accession>A0A7Y9XHT9</accession>
<protein>
    <recommendedName>
        <fullName evidence="3 6">peptidylprolyl isomerase</fullName>
        <ecNumber evidence="3 6">5.2.1.8</ecNumber>
    </recommendedName>
</protein>
<dbReference type="InterPro" id="IPR046357">
    <property type="entry name" value="PPIase_dom_sf"/>
</dbReference>
<feature type="compositionally biased region" description="Acidic residues" evidence="7">
    <location>
        <begin position="363"/>
        <end position="376"/>
    </location>
</feature>
<evidence type="ECO:0000313" key="12">
    <source>
        <dbReference type="Proteomes" id="UP000584931"/>
    </source>
</evidence>
<reference evidence="11" key="2">
    <citation type="submission" date="2016-08" db="EMBL/GenBank/DDBJ databases">
        <authorList>
            <person name="Tokovenko B."/>
            <person name="Kalinowski J."/>
        </authorList>
    </citation>
    <scope>NUCLEOTIDE SEQUENCE [LARGE SCALE GENOMIC DNA]</scope>
    <source>
        <strain evidence="11">UTMC102</strain>
    </source>
</reference>
<dbReference type="PROSITE" id="PS50059">
    <property type="entry name" value="FKBP_PPIASE"/>
    <property type="match status" value="1"/>
</dbReference>
<reference evidence="10" key="1">
    <citation type="submission" date="2016-08" db="EMBL/GenBank/DDBJ databases">
        <authorList>
            <person name="Seilhamer J.J."/>
        </authorList>
    </citation>
    <scope>NUCLEOTIDE SEQUENCE [LARGE SCALE GENOMIC DNA]</scope>
    <source>
        <strain evidence="10">UTMC102</strain>
    </source>
</reference>
<dbReference type="InterPro" id="IPR001179">
    <property type="entry name" value="PPIase_FKBP_dom"/>
</dbReference>
<dbReference type="STRING" id="501010.NOSIN_06380"/>
<dbReference type="EMBL" id="JACCHL010000001">
    <property type="protein sequence ID" value="NYH54710.1"/>
    <property type="molecule type" value="Genomic_DNA"/>
</dbReference>
<dbReference type="Gene3D" id="3.10.50.40">
    <property type="match status" value="1"/>
</dbReference>
<evidence type="ECO:0000313" key="9">
    <source>
        <dbReference type="EMBL" id="NYH54710.1"/>
    </source>
</evidence>
<dbReference type="AlphaFoldDB" id="A0A1V3BY46"/>
<evidence type="ECO:0000256" key="3">
    <source>
        <dbReference type="ARBA" id="ARBA00013194"/>
    </source>
</evidence>
<dbReference type="Proteomes" id="UP000189004">
    <property type="component" value="Unassembled WGS sequence"/>
</dbReference>
<dbReference type="SUPFAM" id="SSF54534">
    <property type="entry name" value="FKBP-like"/>
    <property type="match status" value="1"/>
</dbReference>
<proteinExistence type="inferred from homology"/>
<evidence type="ECO:0000256" key="2">
    <source>
        <dbReference type="ARBA" id="ARBA00006577"/>
    </source>
</evidence>
<dbReference type="Pfam" id="PF00254">
    <property type="entry name" value="FKBP_C"/>
    <property type="match status" value="1"/>
</dbReference>
<evidence type="ECO:0000256" key="5">
    <source>
        <dbReference type="ARBA" id="ARBA00023235"/>
    </source>
</evidence>
<evidence type="ECO:0000256" key="1">
    <source>
        <dbReference type="ARBA" id="ARBA00000971"/>
    </source>
</evidence>
<comment type="caution">
    <text evidence="10">The sequence shown here is derived from an EMBL/GenBank/DDBJ whole genome shotgun (WGS) entry which is preliminary data.</text>
</comment>
<evidence type="ECO:0000256" key="7">
    <source>
        <dbReference type="SAM" id="MobiDB-lite"/>
    </source>
</evidence>
<dbReference type="OrthoDB" id="25996at2"/>
<dbReference type="GO" id="GO:0003755">
    <property type="term" value="F:peptidyl-prolyl cis-trans isomerase activity"/>
    <property type="evidence" value="ECO:0007669"/>
    <property type="project" value="UniProtKB-KW"/>
</dbReference>
<evidence type="ECO:0000256" key="6">
    <source>
        <dbReference type="PROSITE-ProRule" id="PRU00277"/>
    </source>
</evidence>
<dbReference type="PANTHER" id="PTHR43811">
    <property type="entry name" value="FKBP-TYPE PEPTIDYL-PROLYL CIS-TRANS ISOMERASE FKPA"/>
    <property type="match status" value="1"/>
</dbReference>
<keyword evidence="4 6" id="KW-0697">Rotamase</keyword>
<comment type="similarity">
    <text evidence="2">Belongs to the FKBP-type PPIase family.</text>
</comment>